<comment type="caution">
    <text evidence="5">The sequence shown here is derived from an EMBL/GenBank/DDBJ whole genome shotgun (WGS) entry which is preliminary data.</text>
</comment>
<accession>A0A2W4RJ71</accession>
<evidence type="ECO:0000256" key="4">
    <source>
        <dbReference type="ARBA" id="ARBA00022764"/>
    </source>
</evidence>
<dbReference type="GO" id="GO:0042597">
    <property type="term" value="C:periplasmic space"/>
    <property type="evidence" value="ECO:0007669"/>
    <property type="project" value="UniProtKB-SubCell"/>
</dbReference>
<dbReference type="InterPro" id="IPR011042">
    <property type="entry name" value="6-blade_b-propeller_TolB-like"/>
</dbReference>
<dbReference type="PANTHER" id="PTHR36842">
    <property type="entry name" value="PROTEIN TOLB HOMOLOG"/>
    <property type="match status" value="1"/>
</dbReference>
<sequence>FATRVAYVTVSVGDTPKDRRYILQIADTDGFNPQNVIKSREPIMSPAFSPDGKKLAYVSFESKRSAIFIQTLASGDREKVSDLPGINGAPAWSPDGTQLAMTLSKDGNPEIYVMNLANRSLRRITDHFAIDTEPAWSPDGSQLVFTSDRGGKPQLYIVSSAGESQPERITHEGDYNAGAAFSPNGKSLAMVHGNDGIYRIALMDLANKQLRVLTQGSLDESPVFAPNGSMILYASRNTGKAQLSAISIDGKVRENLRIESSEVREPAWSPTAFSTSNSD</sequence>
<feature type="non-terminal residue" evidence="5">
    <location>
        <position position="1"/>
    </location>
</feature>
<name>A0A2W4RJ71_9GAMM</name>
<dbReference type="GO" id="GO:0017038">
    <property type="term" value="P:protein import"/>
    <property type="evidence" value="ECO:0007669"/>
    <property type="project" value="InterPro"/>
</dbReference>
<evidence type="ECO:0000256" key="1">
    <source>
        <dbReference type="ARBA" id="ARBA00004418"/>
    </source>
</evidence>
<dbReference type="InterPro" id="IPR014167">
    <property type="entry name" value="Tol-Pal_TolB"/>
</dbReference>
<comment type="subcellular location">
    <subcellularLocation>
        <location evidence="1">Periplasm</location>
    </subcellularLocation>
</comment>
<evidence type="ECO:0000256" key="2">
    <source>
        <dbReference type="ARBA" id="ARBA00009820"/>
    </source>
</evidence>
<dbReference type="Pfam" id="PF07676">
    <property type="entry name" value="PD40"/>
    <property type="match status" value="5"/>
</dbReference>
<dbReference type="NCBIfam" id="TIGR02800">
    <property type="entry name" value="propeller_TolB"/>
    <property type="match status" value="1"/>
</dbReference>
<dbReference type="Proteomes" id="UP000249396">
    <property type="component" value="Unassembled WGS sequence"/>
</dbReference>
<comment type="similarity">
    <text evidence="2">Belongs to the TolB family.</text>
</comment>
<dbReference type="Gene3D" id="2.120.10.30">
    <property type="entry name" value="TolB, C-terminal domain"/>
    <property type="match status" value="1"/>
</dbReference>
<dbReference type="SUPFAM" id="SSF69304">
    <property type="entry name" value="Tricorn protease N-terminal domain"/>
    <property type="match status" value="1"/>
</dbReference>
<keyword evidence="4" id="KW-0574">Periplasm</keyword>
<evidence type="ECO:0000313" key="6">
    <source>
        <dbReference type="Proteomes" id="UP000249396"/>
    </source>
</evidence>
<dbReference type="InterPro" id="IPR011659">
    <property type="entry name" value="WD40"/>
</dbReference>
<organism evidence="5 6">
    <name type="scientific">Candidatus Methylumidiphilus alinenensis</name>
    <dbReference type="NCBI Taxonomy" id="2202197"/>
    <lineage>
        <taxon>Bacteria</taxon>
        <taxon>Pseudomonadati</taxon>
        <taxon>Pseudomonadota</taxon>
        <taxon>Gammaproteobacteria</taxon>
        <taxon>Methylococcales</taxon>
        <taxon>Candidatus Methylumidiphilus</taxon>
    </lineage>
</organism>
<gene>
    <name evidence="5" type="primary">tolB</name>
    <name evidence="5" type="ORF">DM484_07630</name>
</gene>
<evidence type="ECO:0000313" key="5">
    <source>
        <dbReference type="EMBL" id="PZN81769.1"/>
    </source>
</evidence>
<dbReference type="PANTHER" id="PTHR36842:SF1">
    <property type="entry name" value="PROTEIN TOLB"/>
    <property type="match status" value="1"/>
</dbReference>
<keyword evidence="3" id="KW-0732">Signal</keyword>
<proteinExistence type="inferred from homology"/>
<reference evidence="5 6" key="1">
    <citation type="journal article" date="2018" name="Aquat. Microb. Ecol.">
        <title>Gammaproteobacterial methanotrophs dominate.</title>
        <authorList>
            <person name="Rissanen A.J."/>
            <person name="Saarenheimo J."/>
            <person name="Tiirola M."/>
            <person name="Peura S."/>
            <person name="Aalto S.L."/>
            <person name="Karvinen A."/>
            <person name="Nykanen H."/>
        </authorList>
    </citation>
    <scope>NUCLEOTIDE SEQUENCE [LARGE SCALE GENOMIC DNA]</scope>
    <source>
        <strain evidence="5">AMbin10</strain>
    </source>
</reference>
<dbReference type="EMBL" id="QJPH01000255">
    <property type="protein sequence ID" value="PZN81769.1"/>
    <property type="molecule type" value="Genomic_DNA"/>
</dbReference>
<protein>
    <submittedName>
        <fullName evidence="5">Tol-Pal system beta propeller repeat protein TolB</fullName>
    </submittedName>
</protein>
<dbReference type="AlphaFoldDB" id="A0A2W4RJ71"/>
<evidence type="ECO:0000256" key="3">
    <source>
        <dbReference type="ARBA" id="ARBA00022729"/>
    </source>
</evidence>